<sequence>MFAAFWLDRLDVVRDSGLARREVEQQGMNEDEVSGMKEQRTQRQQRGDADKSAEQQVRLSEQAASVPGGLLQLQRTLGNRAFGRWLGGTLVQRGSKPGKEAESPADKLPPVDPDLNIICWRSVGKYKYFQGDFTREQYEQFEWGYKDGSDAAKAMLVNDGDTEVTDPGSIPDGAAVGLYRAKASSDGYTLAHVMVAKGGGICLGSNNGCIGGTANWSEYDLGKQFDWKSGQPTLQIGDFTQKWKIYYRL</sequence>
<gene>
    <name evidence="2" type="ORF">B5M42_02560</name>
</gene>
<dbReference type="AlphaFoldDB" id="A0A4Y8Q9N4"/>
<evidence type="ECO:0000313" key="3">
    <source>
        <dbReference type="Proteomes" id="UP000298246"/>
    </source>
</evidence>
<feature type="region of interest" description="Disordered" evidence="1">
    <location>
        <begin position="23"/>
        <end position="61"/>
    </location>
</feature>
<name>A0A4Y8Q9N4_9BACL</name>
<comment type="caution">
    <text evidence="2">The sequence shown here is derived from an EMBL/GenBank/DDBJ whole genome shotgun (WGS) entry which is preliminary data.</text>
</comment>
<dbReference type="Proteomes" id="UP000298246">
    <property type="component" value="Unassembled WGS sequence"/>
</dbReference>
<evidence type="ECO:0000313" key="2">
    <source>
        <dbReference type="EMBL" id="TFE91344.1"/>
    </source>
</evidence>
<proteinExistence type="predicted"/>
<accession>A0A4Y8Q9N4</accession>
<feature type="compositionally biased region" description="Basic and acidic residues" evidence="1">
    <location>
        <begin position="34"/>
        <end position="53"/>
    </location>
</feature>
<organism evidence="2 3">
    <name type="scientific">Paenibacillus athensensis</name>
    <dbReference type="NCBI Taxonomy" id="1967502"/>
    <lineage>
        <taxon>Bacteria</taxon>
        <taxon>Bacillati</taxon>
        <taxon>Bacillota</taxon>
        <taxon>Bacilli</taxon>
        <taxon>Bacillales</taxon>
        <taxon>Paenibacillaceae</taxon>
        <taxon>Paenibacillus</taxon>
    </lineage>
</organism>
<protein>
    <submittedName>
        <fullName evidence="2">Uncharacterized protein</fullName>
    </submittedName>
</protein>
<reference evidence="2 3" key="1">
    <citation type="submission" date="2017-03" db="EMBL/GenBank/DDBJ databases">
        <title>Isolation of Levoglucosan Utilizing Bacteria.</title>
        <authorList>
            <person name="Arya A.S."/>
        </authorList>
    </citation>
    <scope>NUCLEOTIDE SEQUENCE [LARGE SCALE GENOMIC DNA]</scope>
    <source>
        <strain evidence="2 3">MEC069</strain>
    </source>
</reference>
<evidence type="ECO:0000256" key="1">
    <source>
        <dbReference type="SAM" id="MobiDB-lite"/>
    </source>
</evidence>
<dbReference type="EMBL" id="MYFO01000002">
    <property type="protein sequence ID" value="TFE91344.1"/>
    <property type="molecule type" value="Genomic_DNA"/>
</dbReference>
<keyword evidence="3" id="KW-1185">Reference proteome</keyword>